<keyword evidence="4 8" id="KW-0378">Hydrolase</keyword>
<evidence type="ECO:0000256" key="5">
    <source>
        <dbReference type="ARBA" id="ARBA00023024"/>
    </source>
</evidence>
<dbReference type="GO" id="GO:0030247">
    <property type="term" value="F:polysaccharide binding"/>
    <property type="evidence" value="ECO:0007669"/>
    <property type="project" value="UniProtKB-UniRule"/>
</dbReference>
<dbReference type="SUPFAM" id="SSF49384">
    <property type="entry name" value="Carbohydrate-binding domain"/>
    <property type="match status" value="1"/>
</dbReference>
<dbReference type="PROSITE" id="PS01095">
    <property type="entry name" value="GH18_1"/>
    <property type="match status" value="1"/>
</dbReference>
<dbReference type="eggNOG" id="COG3325">
    <property type="taxonomic scope" value="Bacteria"/>
</dbReference>
<dbReference type="EMBL" id="CP002271">
    <property type="protein sequence ID" value="ADO73992.1"/>
    <property type="molecule type" value="Genomic_DNA"/>
</dbReference>
<accession>E3FFR9</accession>
<keyword evidence="5" id="KW-0146">Chitin degradation</keyword>
<gene>
    <name evidence="13" type="ordered locus">STAUR_6235</name>
</gene>
<dbReference type="EC" id="3.2.1.14" evidence="3"/>
<dbReference type="CDD" id="cd00063">
    <property type="entry name" value="FN3"/>
    <property type="match status" value="1"/>
</dbReference>
<evidence type="ECO:0000259" key="10">
    <source>
        <dbReference type="PROSITE" id="PS50853"/>
    </source>
</evidence>
<evidence type="ECO:0000256" key="6">
    <source>
        <dbReference type="ARBA" id="ARBA00023277"/>
    </source>
</evidence>
<feature type="domain" description="GH18" evidence="12">
    <location>
        <begin position="264"/>
        <end position="661"/>
    </location>
</feature>
<evidence type="ECO:0000256" key="8">
    <source>
        <dbReference type="RuleBase" id="RU000489"/>
    </source>
</evidence>
<proteinExistence type="inferred from homology"/>
<keyword evidence="6" id="KW-0119">Carbohydrate metabolism</keyword>
<dbReference type="PROSITE" id="PS51173">
    <property type="entry name" value="CBM2"/>
    <property type="match status" value="1"/>
</dbReference>
<evidence type="ECO:0000256" key="2">
    <source>
        <dbReference type="ARBA" id="ARBA00009121"/>
    </source>
</evidence>
<dbReference type="PROSITE" id="PS51910">
    <property type="entry name" value="GH18_2"/>
    <property type="match status" value="1"/>
</dbReference>
<dbReference type="STRING" id="378806.STAUR_6235"/>
<dbReference type="InterPro" id="IPR050314">
    <property type="entry name" value="Glycosyl_Hydrlase_18"/>
</dbReference>
<dbReference type="InterPro" id="IPR008965">
    <property type="entry name" value="CBM2/CBM3_carb-bd_dom_sf"/>
</dbReference>
<dbReference type="InterPro" id="IPR012291">
    <property type="entry name" value="CBM2_carb-bd_dom_sf"/>
</dbReference>
<dbReference type="PANTHER" id="PTHR11177:SF317">
    <property type="entry name" value="CHITINASE 12-RELATED"/>
    <property type="match status" value="1"/>
</dbReference>
<evidence type="ECO:0000256" key="1">
    <source>
        <dbReference type="ARBA" id="ARBA00000822"/>
    </source>
</evidence>
<dbReference type="KEGG" id="sur:STAUR_6235"/>
<reference evidence="13 14" key="1">
    <citation type="journal article" date="2011" name="Mol. Biol. Evol.">
        <title>Comparative genomic analysis of fruiting body formation in Myxococcales.</title>
        <authorList>
            <person name="Huntley S."/>
            <person name="Hamann N."/>
            <person name="Wegener-Feldbrugge S."/>
            <person name="Treuner-Lange A."/>
            <person name="Kube M."/>
            <person name="Reinhardt R."/>
            <person name="Klages S."/>
            <person name="Muller R."/>
            <person name="Ronning C.M."/>
            <person name="Nierman W.C."/>
            <person name="Sogaard-Andersen L."/>
        </authorList>
    </citation>
    <scope>NUCLEOTIDE SEQUENCE [LARGE SCALE GENOMIC DNA]</scope>
    <source>
        <strain evidence="13 14">DW4/3-1</strain>
    </source>
</reference>
<dbReference type="HOGENOM" id="CLU_002833_14_4_7"/>
<dbReference type="InterPro" id="IPR036116">
    <property type="entry name" value="FN3_sf"/>
</dbReference>
<name>E3FFR9_STIAD</name>
<dbReference type="AlphaFoldDB" id="E3FFR9"/>
<evidence type="ECO:0000259" key="11">
    <source>
        <dbReference type="PROSITE" id="PS51173"/>
    </source>
</evidence>
<dbReference type="InterPro" id="IPR011583">
    <property type="entry name" value="Chitinase_II/V-like_cat"/>
</dbReference>
<dbReference type="Gene3D" id="2.60.40.290">
    <property type="match status" value="1"/>
</dbReference>
<dbReference type="SUPFAM" id="SSF49265">
    <property type="entry name" value="Fibronectin type III"/>
    <property type="match status" value="1"/>
</dbReference>
<organism evidence="13 14">
    <name type="scientific">Stigmatella aurantiaca (strain DW4/3-1)</name>
    <dbReference type="NCBI Taxonomy" id="378806"/>
    <lineage>
        <taxon>Bacteria</taxon>
        <taxon>Pseudomonadati</taxon>
        <taxon>Myxococcota</taxon>
        <taxon>Myxococcia</taxon>
        <taxon>Myxococcales</taxon>
        <taxon>Cystobacterineae</taxon>
        <taxon>Archangiaceae</taxon>
        <taxon>Stigmatella</taxon>
    </lineage>
</organism>
<dbReference type="PROSITE" id="PS50853">
    <property type="entry name" value="FN3"/>
    <property type="match status" value="1"/>
</dbReference>
<dbReference type="CAZy" id="GH18">
    <property type="family name" value="Glycoside Hydrolase Family 18"/>
</dbReference>
<dbReference type="GO" id="GO:0006032">
    <property type="term" value="P:chitin catabolic process"/>
    <property type="evidence" value="ECO:0007669"/>
    <property type="project" value="UniProtKB-KW"/>
</dbReference>
<dbReference type="Gene3D" id="2.60.40.10">
    <property type="entry name" value="Immunoglobulins"/>
    <property type="match status" value="1"/>
</dbReference>
<feature type="domain" description="Fibronectin type-III" evidence="10">
    <location>
        <begin position="170"/>
        <end position="260"/>
    </location>
</feature>
<evidence type="ECO:0000256" key="3">
    <source>
        <dbReference type="ARBA" id="ARBA00012729"/>
    </source>
</evidence>
<keyword evidence="14" id="KW-1185">Reference proteome</keyword>
<dbReference type="SMART" id="SM00636">
    <property type="entry name" value="Glyco_18"/>
    <property type="match status" value="1"/>
</dbReference>
<feature type="domain" description="CBM2" evidence="11">
    <location>
        <begin position="50"/>
        <end position="158"/>
    </location>
</feature>
<keyword evidence="5" id="KW-0624">Polysaccharide degradation</keyword>
<dbReference type="Pfam" id="PF00553">
    <property type="entry name" value="CBM_2"/>
    <property type="match status" value="1"/>
</dbReference>
<sequence length="661" mass="70032">MVLSLPERQLVRAAFLPLLLLGLGLGSGPACTGDVSLVEETPTSFSMHSQELTGGVFTFQTTSVWSTGYCAQLRLTNTTGAALSQWTVTFELPPGMGITSLYNGQWSAQGQLQTVRDQGWNGPVPVGGTVSFSFCGHHGGTAGTPFNYTLNGTPGSGSPPPPQPPTDTQPPSTVQGLSVVSKTARSVELTWQAASDNVGVTGYEVFQNSAGTAVATPSGTSVSVGGLQPGTAYVFTVKARDAVGNRSAASAPLTVSTEPLAAPKHLVGYFVSWGLYQRQFYAKSLDVSGAAAKLTHVNYAFGRVVNGRCDISAGNPEADYTWSHTAAMSVDGVADAGQPLRGNFNQLKKLKAKYPHLKVLISLGGAEWSTGFSDAVSTAEKRRIFVQSCVDLYIRGNLPGGAGLAAGLFDGIDVDWEFPAVNWGGQPGRPEDTVNFTEMLAEFRRQLDAVRPGLLLTMASGSSEEVFSKIQLNVIPTYLDFITVMTYDMHGGWDPATNFHAALYNQASNPAKARRDSTHEAIQGHLAAGVPPGKLVLGIPFYGRGWQGTQAGALGDGLYQSTAGPARGNWDVTGNSGMFDYYYIKNVLEPLGVKRRHPEAQVPYLYNSATGLWVSYDDPVSVGVKGQYINTQQLAGAMFWDLSSDDAQGSLVAAMKAALSP</sequence>
<dbReference type="InterPro" id="IPR013783">
    <property type="entry name" value="Ig-like_fold"/>
</dbReference>
<dbReference type="SMART" id="SM00637">
    <property type="entry name" value="CBD_II"/>
    <property type="match status" value="1"/>
</dbReference>
<evidence type="ECO:0000259" key="12">
    <source>
        <dbReference type="PROSITE" id="PS51910"/>
    </source>
</evidence>
<dbReference type="CDD" id="cd06548">
    <property type="entry name" value="GH18_chitinase"/>
    <property type="match status" value="1"/>
</dbReference>
<keyword evidence="7 8" id="KW-0326">Glycosidase</keyword>
<dbReference type="CAZy" id="CBM2">
    <property type="family name" value="Carbohydrate-Binding Module Family 2"/>
</dbReference>
<dbReference type="Gene3D" id="3.20.20.80">
    <property type="entry name" value="Glycosidases"/>
    <property type="match status" value="1"/>
</dbReference>
<dbReference type="Pfam" id="PF00041">
    <property type="entry name" value="fn3"/>
    <property type="match status" value="1"/>
</dbReference>
<feature type="compositionally biased region" description="Pro residues" evidence="9">
    <location>
        <begin position="157"/>
        <end position="168"/>
    </location>
</feature>
<dbReference type="Proteomes" id="UP000001351">
    <property type="component" value="Chromosome"/>
</dbReference>
<dbReference type="SUPFAM" id="SSF51445">
    <property type="entry name" value="(Trans)glycosidases"/>
    <property type="match status" value="1"/>
</dbReference>
<dbReference type="SMART" id="SM00060">
    <property type="entry name" value="FN3"/>
    <property type="match status" value="1"/>
</dbReference>
<protein>
    <recommendedName>
        <fullName evidence="3">chitinase</fullName>
        <ecNumber evidence="3">3.2.1.14</ecNumber>
    </recommendedName>
</protein>
<dbReference type="Pfam" id="PF00704">
    <property type="entry name" value="Glyco_hydro_18"/>
    <property type="match status" value="1"/>
</dbReference>
<dbReference type="SUPFAM" id="SSF54556">
    <property type="entry name" value="Chitinase insertion domain"/>
    <property type="match status" value="1"/>
</dbReference>
<dbReference type="GO" id="GO:0008843">
    <property type="term" value="F:endochitinase activity"/>
    <property type="evidence" value="ECO:0007669"/>
    <property type="project" value="UniProtKB-EC"/>
</dbReference>
<dbReference type="GO" id="GO:0008061">
    <property type="term" value="F:chitin binding"/>
    <property type="evidence" value="ECO:0007669"/>
    <property type="project" value="InterPro"/>
</dbReference>
<dbReference type="InterPro" id="IPR001579">
    <property type="entry name" value="Glyco_hydro_18_chit_AS"/>
</dbReference>
<dbReference type="GO" id="GO:0005975">
    <property type="term" value="P:carbohydrate metabolic process"/>
    <property type="evidence" value="ECO:0007669"/>
    <property type="project" value="InterPro"/>
</dbReference>
<evidence type="ECO:0000313" key="13">
    <source>
        <dbReference type="EMBL" id="ADO73992.1"/>
    </source>
</evidence>
<dbReference type="InterPro" id="IPR017853">
    <property type="entry name" value="GH"/>
</dbReference>
<dbReference type="Gene3D" id="3.10.50.10">
    <property type="match status" value="1"/>
</dbReference>
<evidence type="ECO:0000313" key="14">
    <source>
        <dbReference type="Proteomes" id="UP000001351"/>
    </source>
</evidence>
<feature type="region of interest" description="Disordered" evidence="9">
    <location>
        <begin position="150"/>
        <end position="175"/>
    </location>
</feature>
<dbReference type="InterPro" id="IPR003961">
    <property type="entry name" value="FN3_dom"/>
</dbReference>
<comment type="catalytic activity">
    <reaction evidence="1">
        <text>Random endo-hydrolysis of N-acetyl-beta-D-glucosaminide (1-&gt;4)-beta-linkages in chitin and chitodextrins.</text>
        <dbReference type="EC" id="3.2.1.14"/>
    </reaction>
</comment>
<evidence type="ECO:0000256" key="4">
    <source>
        <dbReference type="ARBA" id="ARBA00022801"/>
    </source>
</evidence>
<dbReference type="InterPro" id="IPR001919">
    <property type="entry name" value="CBD2"/>
</dbReference>
<dbReference type="InterPro" id="IPR001223">
    <property type="entry name" value="Glyco_hydro18_cat"/>
</dbReference>
<dbReference type="PANTHER" id="PTHR11177">
    <property type="entry name" value="CHITINASE"/>
    <property type="match status" value="1"/>
</dbReference>
<comment type="similarity">
    <text evidence="2">Belongs to the glycosyl hydrolase 18 family. Chitinase class II subfamily.</text>
</comment>
<evidence type="ECO:0000256" key="9">
    <source>
        <dbReference type="SAM" id="MobiDB-lite"/>
    </source>
</evidence>
<evidence type="ECO:0000256" key="7">
    <source>
        <dbReference type="ARBA" id="ARBA00023295"/>
    </source>
</evidence>
<dbReference type="InterPro" id="IPR029070">
    <property type="entry name" value="Chitinase_insertion_sf"/>
</dbReference>